<name>K0YGK1_9CORY</name>
<evidence type="ECO:0000313" key="1">
    <source>
        <dbReference type="EMBL" id="EJZ82273.1"/>
    </source>
</evidence>
<sequence length="124" mass="13375">MAEDKIGPFDNEVAQELIEDLKEGTFDSAYVLPPAGVRSIEADIGQSIIAAAKIAAAPDDDLPEGLSPEQVAPLRDPQLKEQLREALDAVLADGAVSELYTHWARRGQVHEWKALSWSDLAPGS</sequence>
<dbReference type="InterPro" id="IPR025355">
    <property type="entry name" value="DUF4259"/>
</dbReference>
<dbReference type="HOGENOM" id="CLU_128239_2_0_11"/>
<evidence type="ECO:0000313" key="2">
    <source>
        <dbReference type="Proteomes" id="UP000006078"/>
    </source>
</evidence>
<protein>
    <submittedName>
        <fullName evidence="1">Uncharacterized protein</fullName>
    </submittedName>
</protein>
<dbReference type="Pfam" id="PF14078">
    <property type="entry name" value="DUF4259"/>
    <property type="match status" value="1"/>
</dbReference>
<dbReference type="Proteomes" id="UP000006078">
    <property type="component" value="Unassembled WGS sequence"/>
</dbReference>
<accession>K0YGK1</accession>
<gene>
    <name evidence="1" type="ORF">HMPREF9719_00794</name>
</gene>
<dbReference type="STRING" id="29321.AAV33_02525"/>
<dbReference type="eggNOG" id="ENOG5031YYC">
    <property type="taxonomic scope" value="Bacteria"/>
</dbReference>
<organism evidence="1 2">
    <name type="scientific">Corynebacterium otitidis ATCC 51513</name>
    <dbReference type="NCBI Taxonomy" id="883169"/>
    <lineage>
        <taxon>Bacteria</taxon>
        <taxon>Bacillati</taxon>
        <taxon>Actinomycetota</taxon>
        <taxon>Actinomycetes</taxon>
        <taxon>Mycobacteriales</taxon>
        <taxon>Corynebacteriaceae</taxon>
        <taxon>Corynebacterium</taxon>
    </lineage>
</organism>
<dbReference type="AlphaFoldDB" id="K0YGK1"/>
<dbReference type="OrthoDB" id="3829495at2"/>
<proteinExistence type="predicted"/>
<dbReference type="EMBL" id="AHAE01000036">
    <property type="protein sequence ID" value="EJZ82273.1"/>
    <property type="molecule type" value="Genomic_DNA"/>
</dbReference>
<reference evidence="1 2" key="1">
    <citation type="submission" date="2012-08" db="EMBL/GenBank/DDBJ databases">
        <title>The Genome Sequence of Turicella otitidis ATCC 51513.</title>
        <authorList>
            <consortium name="The Broad Institute Genome Sequencing Platform"/>
            <person name="Earl A."/>
            <person name="Ward D."/>
            <person name="Feldgarden M."/>
            <person name="Gevers D."/>
            <person name="Huys G."/>
            <person name="Walker B."/>
            <person name="Young S.K."/>
            <person name="Zeng Q."/>
            <person name="Gargeya S."/>
            <person name="Fitzgerald M."/>
            <person name="Haas B."/>
            <person name="Abouelleil A."/>
            <person name="Alvarado L."/>
            <person name="Arachchi H.M."/>
            <person name="Berlin A.M."/>
            <person name="Chapman S.B."/>
            <person name="Goldberg J."/>
            <person name="Griggs A."/>
            <person name="Gujja S."/>
            <person name="Hansen M."/>
            <person name="Howarth C."/>
            <person name="Imamovic A."/>
            <person name="Larimer J."/>
            <person name="McCowen C."/>
            <person name="Montmayeur A."/>
            <person name="Murphy C."/>
            <person name="Neiman D."/>
            <person name="Pearson M."/>
            <person name="Priest M."/>
            <person name="Roberts A."/>
            <person name="Saif S."/>
            <person name="Shea T."/>
            <person name="Sisk P."/>
            <person name="Sykes S."/>
            <person name="Wortman J."/>
            <person name="Nusbaum C."/>
            <person name="Birren B."/>
        </authorList>
    </citation>
    <scope>NUCLEOTIDE SEQUENCE [LARGE SCALE GENOMIC DNA]</scope>
    <source>
        <strain evidence="1 2">ATCC 51513</strain>
    </source>
</reference>
<dbReference type="RefSeq" id="WP_004600684.1">
    <property type="nucleotide sequence ID" value="NZ_HF541866.1"/>
</dbReference>
<comment type="caution">
    <text evidence="1">The sequence shown here is derived from an EMBL/GenBank/DDBJ whole genome shotgun (WGS) entry which is preliminary data.</text>
</comment>
<keyword evidence="2" id="KW-1185">Reference proteome</keyword>